<dbReference type="SMART" id="SM00343">
    <property type="entry name" value="ZnF_C2HC"/>
    <property type="match status" value="3"/>
</dbReference>
<name>A0A8T2UDU3_CERRI</name>
<sequence>MLRPFTLRTRPRVMQAHMDNMHLLAHGLPSHDVCRNTFVLHRSSHASWEWRTRSIIRLKRPILSFQRERKSIRSHGSEEHVEADKEFLDPIKDSSREVLVQKPHSRWWYGKDGELESTIPCPDCRGRGYVVCPLCDITTPETSCVECHGKGLKTCSRCLGKRAILVQPVKEEIPWEENTVASLLKIEDDDAIENMDIQVVPLRKSNRIYSSPTPEVREKIRQSLKSLDARTGSVTRRMRRIHNDPVLNAKRIAAIKKAKGTEAARKHVSEKLRQFFKEPGNRILRSLSLKGADFHCSHCGEKGHRRNYCPKRSRPVSTRSYRTPRCYHCSVCGESGHSRINCPRVLPGVDKYNESRGKLIYRCGICKEIGHNARSCQRKFQENTEELSD</sequence>
<reference evidence="3" key="1">
    <citation type="submission" date="2021-08" db="EMBL/GenBank/DDBJ databases">
        <title>WGS assembly of Ceratopteris richardii.</title>
        <authorList>
            <person name="Marchant D.B."/>
            <person name="Chen G."/>
            <person name="Jenkins J."/>
            <person name="Shu S."/>
            <person name="Leebens-Mack J."/>
            <person name="Grimwood J."/>
            <person name="Schmutz J."/>
            <person name="Soltis P."/>
            <person name="Soltis D."/>
            <person name="Chen Z.-H."/>
        </authorList>
    </citation>
    <scope>NUCLEOTIDE SEQUENCE</scope>
    <source>
        <strain evidence="3">Whitten #5841</strain>
        <tissue evidence="3">Leaf</tissue>
    </source>
</reference>
<evidence type="ECO:0000313" key="3">
    <source>
        <dbReference type="EMBL" id="KAH7434167.1"/>
    </source>
</evidence>
<keyword evidence="1" id="KW-0862">Zinc</keyword>
<proteinExistence type="predicted"/>
<evidence type="ECO:0000256" key="1">
    <source>
        <dbReference type="PROSITE-ProRule" id="PRU00047"/>
    </source>
</evidence>
<protein>
    <recommendedName>
        <fullName evidence="2">CCHC-type domain-containing protein</fullName>
    </recommendedName>
</protein>
<keyword evidence="4" id="KW-1185">Reference proteome</keyword>
<keyword evidence="1" id="KW-0479">Metal-binding</keyword>
<dbReference type="Gene3D" id="4.10.60.10">
    <property type="entry name" value="Zinc finger, CCHC-type"/>
    <property type="match status" value="1"/>
</dbReference>
<dbReference type="PROSITE" id="PS50158">
    <property type="entry name" value="ZF_CCHC"/>
    <property type="match status" value="2"/>
</dbReference>
<accession>A0A8T2UDU3</accession>
<comment type="caution">
    <text evidence="3">The sequence shown here is derived from an EMBL/GenBank/DDBJ whole genome shotgun (WGS) entry which is preliminary data.</text>
</comment>
<feature type="domain" description="CCHC-type" evidence="2">
    <location>
        <begin position="329"/>
        <end position="344"/>
    </location>
</feature>
<dbReference type="GO" id="GO:0008270">
    <property type="term" value="F:zinc ion binding"/>
    <property type="evidence" value="ECO:0007669"/>
    <property type="project" value="UniProtKB-KW"/>
</dbReference>
<dbReference type="EMBL" id="CM035411">
    <property type="protein sequence ID" value="KAH7434167.1"/>
    <property type="molecule type" value="Genomic_DNA"/>
</dbReference>
<dbReference type="InterPro" id="IPR036410">
    <property type="entry name" value="HSP_DnaJ_Cys-rich_dom_sf"/>
</dbReference>
<dbReference type="InterPro" id="IPR051714">
    <property type="entry name" value="Znf_CCHC_NABP"/>
</dbReference>
<feature type="domain" description="CCHC-type" evidence="2">
    <location>
        <begin position="296"/>
        <end position="311"/>
    </location>
</feature>
<dbReference type="SUPFAM" id="SSF57938">
    <property type="entry name" value="DnaJ/Hsp40 cysteine-rich domain"/>
    <property type="match status" value="1"/>
</dbReference>
<dbReference type="OMA" id="PRCESRI"/>
<dbReference type="Proteomes" id="UP000825935">
    <property type="component" value="Chromosome 6"/>
</dbReference>
<dbReference type="InterPro" id="IPR001878">
    <property type="entry name" value="Znf_CCHC"/>
</dbReference>
<organism evidence="3 4">
    <name type="scientific">Ceratopteris richardii</name>
    <name type="common">Triangle waterfern</name>
    <dbReference type="NCBI Taxonomy" id="49495"/>
    <lineage>
        <taxon>Eukaryota</taxon>
        <taxon>Viridiplantae</taxon>
        <taxon>Streptophyta</taxon>
        <taxon>Embryophyta</taxon>
        <taxon>Tracheophyta</taxon>
        <taxon>Polypodiopsida</taxon>
        <taxon>Polypodiidae</taxon>
        <taxon>Polypodiales</taxon>
        <taxon>Pteridineae</taxon>
        <taxon>Pteridaceae</taxon>
        <taxon>Parkerioideae</taxon>
        <taxon>Ceratopteris</taxon>
    </lineage>
</organism>
<dbReference type="PANTHER" id="PTHR23002">
    <property type="entry name" value="ZINC FINGER CCHC DOMAIN CONTAINING PROTEIN"/>
    <property type="match status" value="1"/>
</dbReference>
<evidence type="ECO:0000313" key="4">
    <source>
        <dbReference type="Proteomes" id="UP000825935"/>
    </source>
</evidence>
<evidence type="ECO:0000259" key="2">
    <source>
        <dbReference type="PROSITE" id="PS50158"/>
    </source>
</evidence>
<keyword evidence="1" id="KW-0863">Zinc-finger</keyword>
<dbReference type="AlphaFoldDB" id="A0A8T2UDU3"/>
<dbReference type="GO" id="GO:0003676">
    <property type="term" value="F:nucleic acid binding"/>
    <property type="evidence" value="ECO:0007669"/>
    <property type="project" value="InterPro"/>
</dbReference>
<dbReference type="OrthoDB" id="8026949at2759"/>
<gene>
    <name evidence="3" type="ORF">KP509_06G003700</name>
</gene>